<dbReference type="GO" id="GO:0032993">
    <property type="term" value="C:protein-DNA complex"/>
    <property type="evidence" value="ECO:0007669"/>
    <property type="project" value="TreeGrafter"/>
</dbReference>
<evidence type="ECO:0000313" key="11">
    <source>
        <dbReference type="Proteomes" id="UP000008392"/>
    </source>
</evidence>
<keyword evidence="4 7" id="KW-0238">DNA-binding</keyword>
<reference evidence="10 11" key="1">
    <citation type="journal article" date="2004" name="Environ. Microbiol.">
        <title>Phylogeny-function analysis of (meta)genomic libraries: screening for expression of ribosomal RNA genes by large-insert library fluorescent in situ hybridization (LIL-FISH).</title>
        <authorList>
            <person name="Leveau J.H."/>
            <person name="Gerards S."/>
            <person name="de Boer W."/>
            <person name="van Veen J.A."/>
        </authorList>
    </citation>
    <scope>NUCLEOTIDE SEQUENCE [LARGE SCALE GENOMIC DNA]</scope>
    <source>
        <strain evidence="10 11">Ter331</strain>
    </source>
</reference>
<comment type="function">
    <text evidence="5">This protein is a positive regulator for the phosphate regulon. Transcription of this operon is positively regulated by PhoB and PhoR when phosphate is limited.</text>
</comment>
<dbReference type="Pfam" id="PF00072">
    <property type="entry name" value="Response_reg"/>
    <property type="match status" value="1"/>
</dbReference>
<evidence type="ECO:0000259" key="8">
    <source>
        <dbReference type="PROSITE" id="PS50110"/>
    </source>
</evidence>
<dbReference type="InterPro" id="IPR036388">
    <property type="entry name" value="WH-like_DNA-bd_sf"/>
</dbReference>
<dbReference type="AlphaFoldDB" id="G0AH77"/>
<dbReference type="GO" id="GO:0006355">
    <property type="term" value="P:regulation of DNA-templated transcription"/>
    <property type="evidence" value="ECO:0007669"/>
    <property type="project" value="InterPro"/>
</dbReference>
<dbReference type="Gene3D" id="3.40.50.2300">
    <property type="match status" value="1"/>
</dbReference>
<dbReference type="InterPro" id="IPR039420">
    <property type="entry name" value="WalR-like"/>
</dbReference>
<evidence type="ECO:0000256" key="7">
    <source>
        <dbReference type="PROSITE-ProRule" id="PRU01091"/>
    </source>
</evidence>
<dbReference type="SMART" id="SM00448">
    <property type="entry name" value="REC"/>
    <property type="match status" value="1"/>
</dbReference>
<dbReference type="Gene3D" id="1.10.10.10">
    <property type="entry name" value="Winged helix-like DNA-binding domain superfamily/Winged helix DNA-binding domain"/>
    <property type="match status" value="1"/>
</dbReference>
<evidence type="ECO:0000313" key="10">
    <source>
        <dbReference type="EMBL" id="AEK62321.1"/>
    </source>
</evidence>
<dbReference type="PANTHER" id="PTHR48111:SF40">
    <property type="entry name" value="PHOSPHATE REGULON TRANSCRIPTIONAL REGULATORY PROTEIN PHOB"/>
    <property type="match status" value="1"/>
</dbReference>
<dbReference type="SUPFAM" id="SSF46894">
    <property type="entry name" value="C-terminal effector domain of the bipartite response regulators"/>
    <property type="match status" value="1"/>
</dbReference>
<evidence type="ECO:0000256" key="1">
    <source>
        <dbReference type="ARBA" id="ARBA00013332"/>
    </source>
</evidence>
<reference evidence="10 11" key="3">
    <citation type="journal article" date="2008" name="FEMS Microbiol. Ecol.">
        <title>Identification and characterization of genes underlying chitinolysis in Collimonas fungivorans Ter331.</title>
        <authorList>
            <person name="Fritsche K."/>
            <person name="de Boer W."/>
            <person name="Gerards S."/>
            <person name="van den Berg M."/>
            <person name="van Veen J.A."/>
            <person name="Leveau J.H."/>
        </authorList>
    </citation>
    <scope>NUCLEOTIDE SEQUENCE [LARGE SCALE GENOMIC DNA]</scope>
    <source>
        <strain evidence="10 11">Ter331</strain>
    </source>
</reference>
<organism evidence="10 11">
    <name type="scientific">Collimonas fungivorans (strain Ter331)</name>
    <dbReference type="NCBI Taxonomy" id="1005048"/>
    <lineage>
        <taxon>Bacteria</taxon>
        <taxon>Pseudomonadati</taxon>
        <taxon>Pseudomonadota</taxon>
        <taxon>Betaproteobacteria</taxon>
        <taxon>Burkholderiales</taxon>
        <taxon>Oxalobacteraceae</taxon>
        <taxon>Collimonas</taxon>
    </lineage>
</organism>
<dbReference type="STRING" id="1005048.CFU_2494"/>
<keyword evidence="2 6" id="KW-0597">Phosphoprotein</keyword>
<dbReference type="InterPro" id="IPR016032">
    <property type="entry name" value="Sig_transdc_resp-reg_C-effctor"/>
</dbReference>
<dbReference type="Gene3D" id="6.10.250.690">
    <property type="match status" value="1"/>
</dbReference>
<feature type="DNA-binding region" description="OmpR/PhoB-type" evidence="7">
    <location>
        <begin position="134"/>
        <end position="230"/>
    </location>
</feature>
<dbReference type="GO" id="GO:0005829">
    <property type="term" value="C:cytosol"/>
    <property type="evidence" value="ECO:0007669"/>
    <property type="project" value="TreeGrafter"/>
</dbReference>
<keyword evidence="11" id="KW-1185">Reference proteome</keyword>
<dbReference type="EMBL" id="CP002745">
    <property type="protein sequence ID" value="AEK62321.1"/>
    <property type="molecule type" value="Genomic_DNA"/>
</dbReference>
<feature type="domain" description="OmpR/PhoB-type" evidence="9">
    <location>
        <begin position="134"/>
        <end position="230"/>
    </location>
</feature>
<evidence type="ECO:0000256" key="6">
    <source>
        <dbReference type="PROSITE-ProRule" id="PRU00169"/>
    </source>
</evidence>
<evidence type="ECO:0000256" key="3">
    <source>
        <dbReference type="ARBA" id="ARBA00023012"/>
    </source>
</evidence>
<dbReference type="Pfam" id="PF00486">
    <property type="entry name" value="Trans_reg_C"/>
    <property type="match status" value="1"/>
</dbReference>
<name>G0AH77_COLFT</name>
<dbReference type="PANTHER" id="PTHR48111">
    <property type="entry name" value="REGULATOR OF RPOS"/>
    <property type="match status" value="1"/>
</dbReference>
<dbReference type="Proteomes" id="UP000008392">
    <property type="component" value="Chromosome"/>
</dbReference>
<feature type="modified residue" description="4-aspartylphosphate" evidence="6">
    <location>
        <position position="58"/>
    </location>
</feature>
<reference evidence="10 11" key="2">
    <citation type="journal article" date="2006" name="J. Microbiol. Methods">
        <title>Genomic flank-sequencing of plasposon insertion sites for rapid identification of functional genes.</title>
        <authorList>
            <person name="Leveau J.H."/>
            <person name="Gerards S."/>
            <person name="Fritsche K."/>
            <person name="Zondag G."/>
            <person name="van Veen J.A."/>
        </authorList>
    </citation>
    <scope>NUCLEOTIDE SEQUENCE [LARGE SCALE GENOMIC DNA]</scope>
    <source>
        <strain evidence="10 11">Ter331</strain>
    </source>
</reference>
<dbReference type="GO" id="GO:0000976">
    <property type="term" value="F:transcription cis-regulatory region binding"/>
    <property type="evidence" value="ECO:0007669"/>
    <property type="project" value="TreeGrafter"/>
</dbReference>
<dbReference type="FunFam" id="1.10.10.10:FF:000018">
    <property type="entry name" value="DNA-binding response regulator ResD"/>
    <property type="match status" value="1"/>
</dbReference>
<dbReference type="HOGENOM" id="CLU_000445_30_4_4"/>
<dbReference type="SUPFAM" id="SSF52172">
    <property type="entry name" value="CheY-like"/>
    <property type="match status" value="1"/>
</dbReference>
<dbReference type="SMART" id="SM00862">
    <property type="entry name" value="Trans_reg_C"/>
    <property type="match status" value="1"/>
</dbReference>
<dbReference type="PROSITE" id="PS50110">
    <property type="entry name" value="RESPONSE_REGULATORY"/>
    <property type="match status" value="1"/>
</dbReference>
<dbReference type="PROSITE" id="PS51755">
    <property type="entry name" value="OMPR_PHOB"/>
    <property type="match status" value="1"/>
</dbReference>
<accession>G0AH77</accession>
<reference evidence="11" key="6">
    <citation type="submission" date="2011-05" db="EMBL/GenBank/DDBJ databases">
        <title>Complete sequence of Collimonas fungivorans Ter331.</title>
        <authorList>
            <person name="Leveau J.H."/>
        </authorList>
    </citation>
    <scope>NUCLEOTIDE SEQUENCE [LARGE SCALE GENOMIC DNA]</scope>
    <source>
        <strain evidence="11">Ter331</strain>
    </source>
</reference>
<evidence type="ECO:0000256" key="4">
    <source>
        <dbReference type="ARBA" id="ARBA00023125"/>
    </source>
</evidence>
<sequence>MPMSKYQTHILIVEDEPGIAELLRFTLDDAGFSCEIAYSASEARQAIIGVLPKAVLLDWMLPDTSGLALLQEWRSQPRSATLPVIMLTAKGMDEDKVRGLNAGADDYVTKPFSPKELIARIQALLRRKVPELGQSLLSHGLIQIDTDRYQVTVDSQEIELDQAEFKLLRFLVAHPDRIFSRAQLLDKVWGDHTFIEERTVDVHIMRLRKSLGLAADYVKTVRGVGYKLNAEPAA</sequence>
<dbReference type="InterPro" id="IPR001789">
    <property type="entry name" value="Sig_transdc_resp-reg_receiver"/>
</dbReference>
<dbReference type="KEGG" id="cfu:CFU_2494"/>
<proteinExistence type="predicted"/>
<gene>
    <name evidence="10" type="primary">phoB</name>
    <name evidence="10" type="ordered locus">CFU_2494</name>
</gene>
<dbReference type="GO" id="GO:0000156">
    <property type="term" value="F:phosphorelay response regulator activity"/>
    <property type="evidence" value="ECO:0007669"/>
    <property type="project" value="TreeGrafter"/>
</dbReference>
<evidence type="ECO:0000256" key="5">
    <source>
        <dbReference type="ARBA" id="ARBA00024735"/>
    </source>
</evidence>
<evidence type="ECO:0000256" key="2">
    <source>
        <dbReference type="ARBA" id="ARBA00022553"/>
    </source>
</evidence>
<evidence type="ECO:0000259" key="9">
    <source>
        <dbReference type="PROSITE" id="PS51755"/>
    </source>
</evidence>
<protein>
    <recommendedName>
        <fullName evidence="1">Phosphate regulon transcriptional regulatory protein PhoB</fullName>
    </recommendedName>
</protein>
<dbReference type="InterPro" id="IPR001867">
    <property type="entry name" value="OmpR/PhoB-type_DNA-bd"/>
</dbReference>
<feature type="domain" description="Response regulatory" evidence="8">
    <location>
        <begin position="9"/>
        <end position="125"/>
    </location>
</feature>
<dbReference type="CDD" id="cd00383">
    <property type="entry name" value="trans_reg_C"/>
    <property type="match status" value="1"/>
</dbReference>
<keyword evidence="3" id="KW-0902">Two-component regulatory system</keyword>
<dbReference type="eggNOG" id="COG0745">
    <property type="taxonomic scope" value="Bacteria"/>
</dbReference>
<reference evidence="10 11" key="4">
    <citation type="journal article" date="2010" name="Environ. Microbiol.">
        <title>The bacterial genus Collimonas: mycophagy, weathering and other adaptive solutions to life in oligotrophic soil environments.</title>
        <authorList>
            <person name="Leveau J.H."/>
            <person name="Uroz S."/>
            <person name="de Boer W."/>
        </authorList>
    </citation>
    <scope>NUCLEOTIDE SEQUENCE [LARGE SCALE GENOMIC DNA]</scope>
    <source>
        <strain evidence="10 11">Ter331</strain>
    </source>
</reference>
<reference evidence="10 11" key="5">
    <citation type="journal article" date="2011" name="ISME J.">
        <title>Dual transcriptional profiling of a bacterial/fungal confrontation: Collimonas fungivorans versus Aspergillus niger.</title>
        <authorList>
            <person name="Mela F."/>
            <person name="Fritsche K."/>
            <person name="de Boer W."/>
            <person name="van Veen J.A."/>
            <person name="de Graaff L.H."/>
            <person name="van den Berg M."/>
            <person name="Leveau J.H."/>
        </authorList>
    </citation>
    <scope>NUCLEOTIDE SEQUENCE [LARGE SCALE GENOMIC DNA]</scope>
    <source>
        <strain evidence="10 11">Ter331</strain>
    </source>
</reference>
<dbReference type="InterPro" id="IPR011006">
    <property type="entry name" value="CheY-like_superfamily"/>
</dbReference>